<evidence type="ECO:0000256" key="1">
    <source>
        <dbReference type="ARBA" id="ARBA00006484"/>
    </source>
</evidence>
<dbReference type="PANTHER" id="PTHR42760:SF135">
    <property type="entry name" value="BLL7886 PROTEIN"/>
    <property type="match status" value="1"/>
</dbReference>
<evidence type="ECO:0000313" key="2">
    <source>
        <dbReference type="EMBL" id="GAA1527896.1"/>
    </source>
</evidence>
<dbReference type="CDD" id="cd05233">
    <property type="entry name" value="SDR_c"/>
    <property type="match status" value="1"/>
</dbReference>
<organism evidence="2 3">
    <name type="scientific">Kribbella lupini</name>
    <dbReference type="NCBI Taxonomy" id="291602"/>
    <lineage>
        <taxon>Bacteria</taxon>
        <taxon>Bacillati</taxon>
        <taxon>Actinomycetota</taxon>
        <taxon>Actinomycetes</taxon>
        <taxon>Propionibacteriales</taxon>
        <taxon>Kribbellaceae</taxon>
        <taxon>Kribbella</taxon>
    </lineage>
</organism>
<dbReference type="PRINTS" id="PR00080">
    <property type="entry name" value="SDRFAMILY"/>
</dbReference>
<comment type="similarity">
    <text evidence="1">Belongs to the short-chain dehydrogenases/reductases (SDR) family.</text>
</comment>
<dbReference type="EMBL" id="BAAANC010000002">
    <property type="protein sequence ID" value="GAA1527896.1"/>
    <property type="molecule type" value="Genomic_DNA"/>
</dbReference>
<dbReference type="PANTHER" id="PTHR42760">
    <property type="entry name" value="SHORT-CHAIN DEHYDROGENASES/REDUCTASES FAMILY MEMBER"/>
    <property type="match status" value="1"/>
</dbReference>
<dbReference type="InterPro" id="IPR002347">
    <property type="entry name" value="SDR_fam"/>
</dbReference>
<dbReference type="SUPFAM" id="SSF51735">
    <property type="entry name" value="NAD(P)-binding Rossmann-fold domains"/>
    <property type="match status" value="1"/>
</dbReference>
<dbReference type="RefSeq" id="WP_344174885.1">
    <property type="nucleotide sequence ID" value="NZ_BAAANC010000002.1"/>
</dbReference>
<sequence length="254" mass="26580">MQRFAEKVALVTAAAQGIGAAVARRIVAEGGAVVVTDLQQDKLDELVAELGSDQALAVKLDVTSREEIDAAVGAAVERFGRLDVLVNNAGACIINSRPEDTLPEDWHRQLDLTLVSAAQCIQSALPHLLESRGNVVTISSVNGLAAFGNTEYSAAKAGQVAMTQNFAARFGSRGVRFNVVAPGTIRTPNWDNQPGALERLGKLYPLRRVGEPEDIAAAVAYLASDDAAWVTGLTLPIEGGVLLGAAALNLGVTD</sequence>
<accession>A0ABN2AVH2</accession>
<comment type="caution">
    <text evidence="2">The sequence shown here is derived from an EMBL/GenBank/DDBJ whole genome shotgun (WGS) entry which is preliminary data.</text>
</comment>
<gene>
    <name evidence="2" type="ORF">GCM10009741_32110</name>
</gene>
<dbReference type="PRINTS" id="PR00081">
    <property type="entry name" value="GDHRDH"/>
</dbReference>
<dbReference type="InterPro" id="IPR036291">
    <property type="entry name" value="NAD(P)-bd_dom_sf"/>
</dbReference>
<protein>
    <submittedName>
        <fullName evidence="2">SDR family NAD(P)-dependent oxidoreductase</fullName>
    </submittedName>
</protein>
<evidence type="ECO:0000313" key="3">
    <source>
        <dbReference type="Proteomes" id="UP001500363"/>
    </source>
</evidence>
<reference evidence="2 3" key="1">
    <citation type="journal article" date="2019" name="Int. J. Syst. Evol. Microbiol.">
        <title>The Global Catalogue of Microorganisms (GCM) 10K type strain sequencing project: providing services to taxonomists for standard genome sequencing and annotation.</title>
        <authorList>
            <consortium name="The Broad Institute Genomics Platform"/>
            <consortium name="The Broad Institute Genome Sequencing Center for Infectious Disease"/>
            <person name="Wu L."/>
            <person name="Ma J."/>
        </authorList>
    </citation>
    <scope>NUCLEOTIDE SEQUENCE [LARGE SCALE GENOMIC DNA]</scope>
    <source>
        <strain evidence="2 3">JCM 14303</strain>
    </source>
</reference>
<name>A0ABN2AVH2_9ACTN</name>
<proteinExistence type="inferred from homology"/>
<dbReference type="Pfam" id="PF13561">
    <property type="entry name" value="adh_short_C2"/>
    <property type="match status" value="1"/>
</dbReference>
<dbReference type="Proteomes" id="UP001500363">
    <property type="component" value="Unassembled WGS sequence"/>
</dbReference>
<keyword evidence="3" id="KW-1185">Reference proteome</keyword>
<dbReference type="Gene3D" id="3.40.50.720">
    <property type="entry name" value="NAD(P)-binding Rossmann-like Domain"/>
    <property type="match status" value="1"/>
</dbReference>